<dbReference type="AlphaFoldDB" id="A0A5C5QJR9"/>
<dbReference type="EMBL" id="LT629689">
    <property type="protein sequence ID" value="SDF11938.1"/>
    <property type="molecule type" value="Genomic_DNA"/>
</dbReference>
<dbReference type="RefSeq" id="WP_042946642.1">
    <property type="nucleotide sequence ID" value="NZ_LT629689.1"/>
</dbReference>
<keyword evidence="1" id="KW-0812">Transmembrane</keyword>
<name>A0A5C5QJR9_9PSED</name>
<feature type="transmembrane region" description="Helical" evidence="1">
    <location>
        <begin position="100"/>
        <end position="120"/>
    </location>
</feature>
<gene>
    <name evidence="3" type="ORF">FIV36_08040</name>
    <name evidence="2" type="ORF">SAMN05216591_2005</name>
</gene>
<evidence type="ECO:0000313" key="4">
    <source>
        <dbReference type="Proteomes" id="UP000182858"/>
    </source>
</evidence>
<dbReference type="GeneID" id="78553480"/>
<keyword evidence="1" id="KW-1133">Transmembrane helix</keyword>
<evidence type="ECO:0000313" key="2">
    <source>
        <dbReference type="EMBL" id="SDF11938.1"/>
    </source>
</evidence>
<evidence type="ECO:0000313" key="5">
    <source>
        <dbReference type="Proteomes" id="UP000317951"/>
    </source>
</evidence>
<sequence>MMRAELAQYGGITAMFPAAIIIAVWLRYSIPWALRTWVMTVGLTYSIVALSKLLFKGWGLAFQYMDIAVLSGHAMNTCLMLIVGLSLIARQFNPALRWPAALTGVLLGGVFSAYCVAPYIHPLNEALAGAVLGMVAALGFLWRIESEQVKVPLAFIGAGLVALLACALMPKYNAELLLNRVAVSLSGAEQAHREPDWRQDGAAHDKAE</sequence>
<keyword evidence="1" id="KW-0472">Membrane</keyword>
<reference evidence="2 4" key="1">
    <citation type="submission" date="2016-10" db="EMBL/GenBank/DDBJ databases">
        <authorList>
            <person name="Varghese N."/>
            <person name="Submissions S."/>
        </authorList>
    </citation>
    <scope>NUCLEOTIDE SEQUENCE [LARGE SCALE GENOMIC DNA]</scope>
    <source>
        <strain evidence="2 4">DSM 17835</strain>
    </source>
</reference>
<evidence type="ECO:0000313" key="3">
    <source>
        <dbReference type="EMBL" id="TWS05673.1"/>
    </source>
</evidence>
<protein>
    <recommendedName>
        <fullName evidence="6">Phosphatase PAP2 family protein</fullName>
    </recommendedName>
</protein>
<dbReference type="EMBL" id="VFET01000005">
    <property type="protein sequence ID" value="TWS05673.1"/>
    <property type="molecule type" value="Genomic_DNA"/>
</dbReference>
<evidence type="ECO:0008006" key="6">
    <source>
        <dbReference type="Google" id="ProtNLM"/>
    </source>
</evidence>
<dbReference type="Proteomes" id="UP000317951">
    <property type="component" value="Unassembled WGS sequence"/>
</dbReference>
<feature type="transmembrane region" description="Helical" evidence="1">
    <location>
        <begin position="126"/>
        <end position="144"/>
    </location>
</feature>
<feature type="transmembrane region" description="Helical" evidence="1">
    <location>
        <begin position="37"/>
        <end position="55"/>
    </location>
</feature>
<keyword evidence="4" id="KW-1185">Reference proteome</keyword>
<accession>A0A5C5QJR9</accession>
<proteinExistence type="predicted"/>
<dbReference type="Proteomes" id="UP000182858">
    <property type="component" value="Chromosome I"/>
</dbReference>
<feature type="transmembrane region" description="Helical" evidence="1">
    <location>
        <begin position="151"/>
        <end position="170"/>
    </location>
</feature>
<reference evidence="3 5" key="2">
    <citation type="submission" date="2019-06" db="EMBL/GenBank/DDBJ databases">
        <title>Pseudomonas bimorpha sp. nov. isolated from bovine raw milk and skim milk concentrate.</title>
        <authorList>
            <person name="Hofmann K."/>
            <person name="Huptas C."/>
            <person name="Doll E."/>
            <person name="Scherer S."/>
            <person name="Wenning M."/>
        </authorList>
    </citation>
    <scope>NUCLEOTIDE SEQUENCE [LARGE SCALE GENOMIC DNA]</scope>
    <source>
        <strain evidence="3 5">DSM 17835</strain>
    </source>
</reference>
<feature type="transmembrane region" description="Helical" evidence="1">
    <location>
        <begin position="67"/>
        <end position="88"/>
    </location>
</feature>
<organism evidence="3 5">
    <name type="scientific">Pseudomonas extremaustralis</name>
    <dbReference type="NCBI Taxonomy" id="359110"/>
    <lineage>
        <taxon>Bacteria</taxon>
        <taxon>Pseudomonadati</taxon>
        <taxon>Pseudomonadota</taxon>
        <taxon>Gammaproteobacteria</taxon>
        <taxon>Pseudomonadales</taxon>
        <taxon>Pseudomonadaceae</taxon>
        <taxon>Pseudomonas</taxon>
    </lineage>
</organism>
<evidence type="ECO:0000256" key="1">
    <source>
        <dbReference type="SAM" id="Phobius"/>
    </source>
</evidence>
<dbReference type="OrthoDB" id="8590768at2"/>
<feature type="transmembrane region" description="Helical" evidence="1">
    <location>
        <begin position="6"/>
        <end position="25"/>
    </location>
</feature>